<dbReference type="PANTHER" id="PTHR47074">
    <property type="entry name" value="BNAC02G40300D PROTEIN"/>
    <property type="match status" value="1"/>
</dbReference>
<dbReference type="InterPro" id="IPR052929">
    <property type="entry name" value="RNase_H-like_EbsB-rel"/>
</dbReference>
<dbReference type="InterPro" id="IPR012337">
    <property type="entry name" value="RNaseH-like_sf"/>
</dbReference>
<accession>A0A8I6YNB2</accession>
<feature type="domain" description="RNase H type-1" evidence="1">
    <location>
        <begin position="3"/>
        <end position="124"/>
    </location>
</feature>
<sequence length="150" mass="16562">MINVDAVLFSHDRSMGAGVVMRDHSGSCIACYGIGVPNVILSELTEAIAIRDLLFALCEGFQEVILGSDCLTVILRINSLSQDRSLCGPVIQDIKQLRASFTSCSIFHVRREQNVAAYLLARSCNQLECRVWRGVSPECIRETICMDIIP</sequence>
<evidence type="ECO:0000313" key="2">
    <source>
        <dbReference type="EnsemblPlants" id="HORVU.MOREX.r3.5HG0431630.1.CDS1"/>
    </source>
</evidence>
<protein>
    <recommendedName>
        <fullName evidence="1">RNase H type-1 domain-containing protein</fullName>
    </recommendedName>
</protein>
<dbReference type="SUPFAM" id="SSF53098">
    <property type="entry name" value="Ribonuclease H-like"/>
    <property type="match status" value="1"/>
</dbReference>
<dbReference type="Pfam" id="PF13456">
    <property type="entry name" value="RVT_3"/>
    <property type="match status" value="1"/>
</dbReference>
<reference evidence="2" key="3">
    <citation type="submission" date="2022-01" db="UniProtKB">
        <authorList>
            <consortium name="EnsemblPlants"/>
        </authorList>
    </citation>
    <scope>IDENTIFICATION</scope>
    <source>
        <strain evidence="2">subsp. vulgare</strain>
    </source>
</reference>
<proteinExistence type="predicted"/>
<dbReference type="GO" id="GO:0004523">
    <property type="term" value="F:RNA-DNA hybrid ribonuclease activity"/>
    <property type="evidence" value="ECO:0007669"/>
    <property type="project" value="InterPro"/>
</dbReference>
<reference evidence="2" key="2">
    <citation type="submission" date="2020-10" db="EMBL/GenBank/DDBJ databases">
        <authorList>
            <person name="Scholz U."/>
            <person name="Mascher M."/>
            <person name="Fiebig A."/>
        </authorList>
    </citation>
    <scope>NUCLEOTIDE SEQUENCE [LARGE SCALE GENOMIC DNA]</scope>
    <source>
        <strain evidence="2">cv. Morex</strain>
    </source>
</reference>
<dbReference type="SMR" id="A0A8I6YNB2"/>
<dbReference type="Gramene" id="HORVU.MOREX.r3.5HG0431630.1">
    <property type="protein sequence ID" value="HORVU.MOREX.r3.5HG0431630.1.CDS1"/>
    <property type="gene ID" value="HORVU.MOREX.r3.5HG0431630"/>
</dbReference>
<dbReference type="InterPro" id="IPR002156">
    <property type="entry name" value="RNaseH_domain"/>
</dbReference>
<keyword evidence="3" id="KW-1185">Reference proteome</keyword>
<dbReference type="EnsemblPlants" id="HORVU.MOREX.r3.5HG0431630.1">
    <property type="protein sequence ID" value="HORVU.MOREX.r3.5HG0431630.1.CDS1"/>
    <property type="gene ID" value="HORVU.MOREX.r3.5HG0431630"/>
</dbReference>
<dbReference type="InterPro" id="IPR036397">
    <property type="entry name" value="RNaseH_sf"/>
</dbReference>
<dbReference type="GO" id="GO:0003676">
    <property type="term" value="F:nucleic acid binding"/>
    <property type="evidence" value="ECO:0007669"/>
    <property type="project" value="InterPro"/>
</dbReference>
<dbReference type="InterPro" id="IPR044730">
    <property type="entry name" value="RNase_H-like_dom_plant"/>
</dbReference>
<dbReference type="PANTHER" id="PTHR47074:SF73">
    <property type="entry name" value="OS04G0448401 PROTEIN"/>
    <property type="match status" value="1"/>
</dbReference>
<name>A0A8I6YNB2_HORVV</name>
<organism evidence="2 3">
    <name type="scientific">Hordeum vulgare subsp. vulgare</name>
    <name type="common">Domesticated barley</name>
    <dbReference type="NCBI Taxonomy" id="112509"/>
    <lineage>
        <taxon>Eukaryota</taxon>
        <taxon>Viridiplantae</taxon>
        <taxon>Streptophyta</taxon>
        <taxon>Embryophyta</taxon>
        <taxon>Tracheophyta</taxon>
        <taxon>Spermatophyta</taxon>
        <taxon>Magnoliopsida</taxon>
        <taxon>Liliopsida</taxon>
        <taxon>Poales</taxon>
        <taxon>Poaceae</taxon>
        <taxon>BOP clade</taxon>
        <taxon>Pooideae</taxon>
        <taxon>Triticodae</taxon>
        <taxon>Triticeae</taxon>
        <taxon>Hordeinae</taxon>
        <taxon>Hordeum</taxon>
    </lineage>
</organism>
<dbReference type="CDD" id="cd06222">
    <property type="entry name" value="RNase_H_like"/>
    <property type="match status" value="1"/>
</dbReference>
<reference evidence="3" key="1">
    <citation type="journal article" date="2012" name="Nature">
        <title>A physical, genetic and functional sequence assembly of the barley genome.</title>
        <authorList>
            <consortium name="The International Barley Genome Sequencing Consortium"/>
            <person name="Mayer K.F."/>
            <person name="Waugh R."/>
            <person name="Brown J.W."/>
            <person name="Schulman A."/>
            <person name="Langridge P."/>
            <person name="Platzer M."/>
            <person name="Fincher G.B."/>
            <person name="Muehlbauer G.J."/>
            <person name="Sato K."/>
            <person name="Close T.J."/>
            <person name="Wise R.P."/>
            <person name="Stein N."/>
        </authorList>
    </citation>
    <scope>NUCLEOTIDE SEQUENCE [LARGE SCALE GENOMIC DNA]</scope>
    <source>
        <strain evidence="3">cv. Morex</strain>
    </source>
</reference>
<dbReference type="Gene3D" id="3.30.420.10">
    <property type="entry name" value="Ribonuclease H-like superfamily/Ribonuclease H"/>
    <property type="match status" value="1"/>
</dbReference>
<dbReference type="AlphaFoldDB" id="A0A8I6YNB2"/>
<dbReference type="Proteomes" id="UP000011116">
    <property type="component" value="Chromosome 5H"/>
</dbReference>
<evidence type="ECO:0000313" key="3">
    <source>
        <dbReference type="Proteomes" id="UP000011116"/>
    </source>
</evidence>
<evidence type="ECO:0000259" key="1">
    <source>
        <dbReference type="Pfam" id="PF13456"/>
    </source>
</evidence>